<dbReference type="EMBL" id="AP023354">
    <property type="protein sequence ID" value="BCJ27926.1"/>
    <property type="molecule type" value="Genomic_DNA"/>
</dbReference>
<dbReference type="AlphaFoldDB" id="A0A810L0A0"/>
<reference evidence="3" key="1">
    <citation type="submission" date="2020-08" db="EMBL/GenBank/DDBJ databases">
        <title>Whole genome shotgun sequence of Actinocatenispora sera NBRC 101916.</title>
        <authorList>
            <person name="Komaki H."/>
            <person name="Tamura T."/>
        </authorList>
    </citation>
    <scope>NUCLEOTIDE SEQUENCE</scope>
    <source>
        <strain evidence="3">NBRC 101916</strain>
    </source>
</reference>
<dbReference type="CDD" id="cd04859">
    <property type="entry name" value="Prim_Pol"/>
    <property type="match status" value="1"/>
</dbReference>
<keyword evidence="4" id="KW-1185">Reference proteome</keyword>
<dbReference type="RefSeq" id="WP_030446696.1">
    <property type="nucleotide sequence ID" value="NZ_AP023354.1"/>
</dbReference>
<dbReference type="SMART" id="SM00943">
    <property type="entry name" value="Prim-Pol"/>
    <property type="match status" value="1"/>
</dbReference>
<evidence type="ECO:0000256" key="1">
    <source>
        <dbReference type="SAM" id="MobiDB-lite"/>
    </source>
</evidence>
<feature type="region of interest" description="Disordered" evidence="1">
    <location>
        <begin position="184"/>
        <end position="215"/>
    </location>
</feature>
<evidence type="ECO:0000313" key="3">
    <source>
        <dbReference type="EMBL" id="BCJ27926.1"/>
    </source>
</evidence>
<dbReference type="Pfam" id="PF09250">
    <property type="entry name" value="Prim-Pol"/>
    <property type="match status" value="1"/>
</dbReference>
<organism evidence="3 4">
    <name type="scientific">Actinocatenispora sera</name>
    <dbReference type="NCBI Taxonomy" id="390989"/>
    <lineage>
        <taxon>Bacteria</taxon>
        <taxon>Bacillati</taxon>
        <taxon>Actinomycetota</taxon>
        <taxon>Actinomycetes</taxon>
        <taxon>Micromonosporales</taxon>
        <taxon>Micromonosporaceae</taxon>
        <taxon>Actinocatenispora</taxon>
    </lineage>
</organism>
<dbReference type="OrthoDB" id="3218228at2"/>
<evidence type="ECO:0000259" key="2">
    <source>
        <dbReference type="SMART" id="SM00943"/>
    </source>
</evidence>
<gene>
    <name evidence="3" type="ORF">Asera_20340</name>
</gene>
<proteinExistence type="predicted"/>
<sequence length="292" mass="29900">MNAHLDAALSAAGRDWPVFVLGRTKRPVANCPACPSAKTDPGHDREACECLTCHGFYAATTDPARIAAMLAAVPGGLLAIRTGVPAGLVVVDIDPDHGGRVDRALMAPTYTVATGSGGWHLYYAHPGGTVMSRPMPGRSGIDIKADGGYVVAPPSVHPVARRPYVPVGGRPVNEMPPRLADVVTAPALSRPPQITAPRPTDADRPPSGGGGISSPAALLAANLRRVTTAPEGRRRTTLYGAARGVARIVASGALDTATAVAALTDAGRQAQQTDRDIRAAIVGGFTAEGVPA</sequence>
<name>A0A810L0A0_9ACTN</name>
<dbReference type="InterPro" id="IPR015330">
    <property type="entry name" value="DNA_primase/pol_bifunc_N"/>
</dbReference>
<dbReference type="SUPFAM" id="SSF56747">
    <property type="entry name" value="Prim-pol domain"/>
    <property type="match status" value="1"/>
</dbReference>
<accession>A0A810L0A0</accession>
<protein>
    <recommendedName>
        <fullName evidence="2">DNA primase/polymerase bifunctional N-terminal domain-containing protein</fullName>
    </recommendedName>
</protein>
<dbReference type="Proteomes" id="UP000680750">
    <property type="component" value="Chromosome"/>
</dbReference>
<evidence type="ECO:0000313" key="4">
    <source>
        <dbReference type="Proteomes" id="UP000680750"/>
    </source>
</evidence>
<feature type="domain" description="DNA primase/polymerase bifunctional N-terminal" evidence="2">
    <location>
        <begin position="8"/>
        <end position="179"/>
    </location>
</feature>
<dbReference type="KEGG" id="aser:Asera_20340"/>